<evidence type="ECO:0000313" key="2">
    <source>
        <dbReference type="EMBL" id="MCH6169709.1"/>
    </source>
</evidence>
<dbReference type="Gene3D" id="3.40.50.1820">
    <property type="entry name" value="alpha/beta hydrolase"/>
    <property type="match status" value="1"/>
</dbReference>
<protein>
    <recommendedName>
        <fullName evidence="1">AB hydrolase-1 domain-containing protein</fullName>
    </recommendedName>
</protein>
<keyword evidence="3" id="KW-1185">Reference proteome</keyword>
<evidence type="ECO:0000259" key="1">
    <source>
        <dbReference type="Pfam" id="PF12697"/>
    </source>
</evidence>
<evidence type="ECO:0000313" key="3">
    <source>
        <dbReference type="Proteomes" id="UP001299970"/>
    </source>
</evidence>
<sequence>MPQSIRAFTGPLTAAAWKTIPSAFVRCENDQIFPPVLDERAHERAGAVYRLPSSHSPFLSMPEELAALIGRIVGTAPGGR</sequence>
<dbReference type="PANTHER" id="PTHR37017:SF11">
    <property type="entry name" value="ESTERASE_LIPASE_THIOESTERASE DOMAIN-CONTAINING PROTEIN"/>
    <property type="match status" value="1"/>
</dbReference>
<dbReference type="Proteomes" id="UP001299970">
    <property type="component" value="Unassembled WGS sequence"/>
</dbReference>
<dbReference type="Pfam" id="PF12697">
    <property type="entry name" value="Abhydrolase_6"/>
    <property type="match status" value="1"/>
</dbReference>
<feature type="domain" description="AB hydrolase-1" evidence="1">
    <location>
        <begin position="7"/>
        <end position="67"/>
    </location>
</feature>
<gene>
    <name evidence="2" type="ORF">MMF94_28740</name>
</gene>
<dbReference type="InterPro" id="IPR052897">
    <property type="entry name" value="Sec-Metab_Biosynth_Hydrolase"/>
</dbReference>
<organism evidence="2 3">
    <name type="scientific">Pseudonocardia alaniniphila</name>
    <dbReference type="NCBI Taxonomy" id="75291"/>
    <lineage>
        <taxon>Bacteria</taxon>
        <taxon>Bacillati</taxon>
        <taxon>Actinomycetota</taxon>
        <taxon>Actinomycetes</taxon>
        <taxon>Pseudonocardiales</taxon>
        <taxon>Pseudonocardiaceae</taxon>
        <taxon>Pseudonocardia</taxon>
    </lineage>
</organism>
<dbReference type="PANTHER" id="PTHR37017">
    <property type="entry name" value="AB HYDROLASE-1 DOMAIN-CONTAINING PROTEIN-RELATED"/>
    <property type="match status" value="1"/>
</dbReference>
<dbReference type="InterPro" id="IPR029058">
    <property type="entry name" value="AB_hydrolase_fold"/>
</dbReference>
<dbReference type="InterPro" id="IPR000073">
    <property type="entry name" value="AB_hydrolase_1"/>
</dbReference>
<comment type="caution">
    <text evidence="2">The sequence shown here is derived from an EMBL/GenBank/DDBJ whole genome shotgun (WGS) entry which is preliminary data.</text>
</comment>
<accession>A0ABS9TME3</accession>
<name>A0ABS9TME3_9PSEU</name>
<dbReference type="EMBL" id="JAKXMK010000028">
    <property type="protein sequence ID" value="MCH6169709.1"/>
    <property type="molecule type" value="Genomic_DNA"/>
</dbReference>
<proteinExistence type="predicted"/>
<dbReference type="SUPFAM" id="SSF53474">
    <property type="entry name" value="alpha/beta-Hydrolases"/>
    <property type="match status" value="1"/>
</dbReference>
<reference evidence="2 3" key="1">
    <citation type="submission" date="2022-03" db="EMBL/GenBank/DDBJ databases">
        <title>Pseudonocardia alaer sp. nov., a novel actinomycete isolated from reed forest soil.</title>
        <authorList>
            <person name="Wang L."/>
        </authorList>
    </citation>
    <scope>NUCLEOTIDE SEQUENCE [LARGE SCALE GENOMIC DNA]</scope>
    <source>
        <strain evidence="2 3">Y-16303</strain>
    </source>
</reference>